<dbReference type="GO" id="GO:0005741">
    <property type="term" value="C:mitochondrial outer membrane"/>
    <property type="evidence" value="ECO:0007669"/>
    <property type="project" value="UniProtKB-SubCell"/>
</dbReference>
<comment type="similarity">
    <text evidence="3 16">Belongs to the carnitine/choline acetyltransferase family.</text>
</comment>
<dbReference type="PANTHER" id="PTHR22589:SF55">
    <property type="entry name" value="CARNITINE O-PALMITOYLTRANSFERASE 1, BRAIN ISOFORM"/>
    <property type="match status" value="1"/>
</dbReference>
<dbReference type="GeneTree" id="ENSGT01150000286917"/>
<keyword evidence="13 16" id="KW-0012">Acyltransferase</keyword>
<keyword evidence="11" id="KW-0496">Mitochondrion</keyword>
<feature type="active site" description="Proton acceptor" evidence="15">
    <location>
        <position position="461"/>
    </location>
</feature>
<comment type="catalytic activity">
    <reaction evidence="14">
        <text>(R)-carnitine + hexadecanoyl-CoA = O-hexadecanoyl-(R)-carnitine + CoA</text>
        <dbReference type="Rhea" id="RHEA:12661"/>
        <dbReference type="ChEBI" id="CHEBI:16347"/>
        <dbReference type="ChEBI" id="CHEBI:17490"/>
        <dbReference type="ChEBI" id="CHEBI:57287"/>
        <dbReference type="ChEBI" id="CHEBI:57379"/>
        <dbReference type="EC" id="2.3.1.21"/>
    </reaction>
    <physiologicalReaction direction="left-to-right" evidence="14">
        <dbReference type="Rhea" id="RHEA:12662"/>
    </physiologicalReaction>
</comment>
<feature type="domain" description="Choline/carnitine acyltransferase" evidence="18">
    <location>
        <begin position="654"/>
        <end position="696"/>
    </location>
</feature>
<evidence type="ECO:0000259" key="18">
    <source>
        <dbReference type="Pfam" id="PF00755"/>
    </source>
</evidence>
<evidence type="ECO:0000256" key="7">
    <source>
        <dbReference type="ARBA" id="ARBA00022692"/>
    </source>
</evidence>
<organism evidence="20 21">
    <name type="scientific">Scophthalmus maximus</name>
    <name type="common">Turbot</name>
    <name type="synonym">Psetta maxima</name>
    <dbReference type="NCBI Taxonomy" id="52904"/>
    <lineage>
        <taxon>Eukaryota</taxon>
        <taxon>Metazoa</taxon>
        <taxon>Chordata</taxon>
        <taxon>Craniata</taxon>
        <taxon>Vertebrata</taxon>
        <taxon>Euteleostomi</taxon>
        <taxon>Actinopterygii</taxon>
        <taxon>Neopterygii</taxon>
        <taxon>Teleostei</taxon>
        <taxon>Neoteleostei</taxon>
        <taxon>Acanthomorphata</taxon>
        <taxon>Carangaria</taxon>
        <taxon>Pleuronectiformes</taxon>
        <taxon>Pleuronectoidei</taxon>
        <taxon>Scophthalmidae</taxon>
        <taxon>Scophthalmus</taxon>
    </lineage>
</organism>
<accession>A0A8D3CVG7</accession>
<keyword evidence="10" id="KW-0443">Lipid metabolism</keyword>
<dbReference type="InterPro" id="IPR039551">
    <property type="entry name" value="Cho/carn_acyl_trans"/>
</dbReference>
<evidence type="ECO:0000256" key="3">
    <source>
        <dbReference type="ARBA" id="ARBA00005232"/>
    </source>
</evidence>
<dbReference type="SUPFAM" id="SSF52777">
    <property type="entry name" value="CoA-dependent acyltransferases"/>
    <property type="match status" value="2"/>
</dbReference>
<evidence type="ECO:0000256" key="14">
    <source>
        <dbReference type="ARBA" id="ARBA00048480"/>
    </source>
</evidence>
<evidence type="ECO:0000256" key="6">
    <source>
        <dbReference type="ARBA" id="ARBA00022679"/>
    </source>
</evidence>
<keyword evidence="6 16" id="KW-0808">Transferase</keyword>
<feature type="transmembrane region" description="Helical" evidence="17">
    <location>
        <begin position="50"/>
        <end position="70"/>
    </location>
</feature>
<evidence type="ECO:0000256" key="1">
    <source>
        <dbReference type="ARBA" id="ARBA00004374"/>
    </source>
</evidence>
<keyword evidence="5" id="KW-0813">Transport</keyword>
<dbReference type="InterPro" id="IPR000542">
    <property type="entry name" value="Carn_acyl_trans"/>
</dbReference>
<evidence type="ECO:0000256" key="16">
    <source>
        <dbReference type="RuleBase" id="RU003801"/>
    </source>
</evidence>
<dbReference type="InterPro" id="IPR042231">
    <property type="entry name" value="Cho/carn_acyl_trans_2"/>
</dbReference>
<keyword evidence="9 17" id="KW-1133">Transmembrane helix</keyword>
<evidence type="ECO:0000256" key="9">
    <source>
        <dbReference type="ARBA" id="ARBA00022989"/>
    </source>
</evidence>
<dbReference type="Ensembl" id="ENSSMAT00000040496.1">
    <property type="protein sequence ID" value="ENSSMAP00000051275.1"/>
    <property type="gene ID" value="ENSSMAG00000009170.2"/>
</dbReference>
<dbReference type="GO" id="GO:0004095">
    <property type="term" value="F:carnitine O-palmitoyltransferase activity"/>
    <property type="evidence" value="ECO:0007669"/>
    <property type="project" value="UniProtKB-EC"/>
</dbReference>
<evidence type="ECO:0000256" key="11">
    <source>
        <dbReference type="ARBA" id="ARBA00023128"/>
    </source>
</evidence>
<evidence type="ECO:0000259" key="19">
    <source>
        <dbReference type="Pfam" id="PF16484"/>
    </source>
</evidence>
<dbReference type="Pfam" id="PF16484">
    <property type="entry name" value="CPT_N"/>
    <property type="match status" value="1"/>
</dbReference>
<keyword evidence="8" id="KW-0276">Fatty acid metabolism</keyword>
<dbReference type="EC" id="2.3.1.21" evidence="4"/>
<name>A0A8D3CVG7_SCOMX</name>
<gene>
    <name evidence="20" type="primary">cpt1ab</name>
</gene>
<evidence type="ECO:0000256" key="12">
    <source>
        <dbReference type="ARBA" id="ARBA00023136"/>
    </source>
</evidence>
<keyword evidence="12 17" id="KW-0472">Membrane</keyword>
<evidence type="ECO:0000256" key="2">
    <source>
        <dbReference type="ARBA" id="ARBA00005005"/>
    </source>
</evidence>
<dbReference type="FunFam" id="3.30.559.70:FF:000001">
    <property type="entry name" value="Carnitine O-palmitoyltransferase 1, liver isoform"/>
    <property type="match status" value="1"/>
</dbReference>
<dbReference type="UniPathway" id="UPA00659"/>
<dbReference type="Proteomes" id="UP000694558">
    <property type="component" value="Chromosome 10"/>
</dbReference>
<evidence type="ECO:0000256" key="5">
    <source>
        <dbReference type="ARBA" id="ARBA00022448"/>
    </source>
</evidence>
<keyword evidence="7 17" id="KW-0812">Transmembrane</keyword>
<dbReference type="Gene3D" id="3.30.559.70">
    <property type="entry name" value="Choline/Carnitine o-acyltransferase, domain 2"/>
    <property type="match status" value="1"/>
</dbReference>
<comment type="pathway">
    <text evidence="2">Lipid metabolism; fatty acid beta-oxidation.</text>
</comment>
<dbReference type="Gene3D" id="6.10.250.1760">
    <property type="match status" value="1"/>
</dbReference>
<evidence type="ECO:0000256" key="10">
    <source>
        <dbReference type="ARBA" id="ARBA00023098"/>
    </source>
</evidence>
<dbReference type="PROSITE" id="PS00440">
    <property type="entry name" value="ACYLTRANSF_C_2"/>
    <property type="match status" value="1"/>
</dbReference>
<feature type="domain" description="Choline/carnitine acyltransferase" evidence="18">
    <location>
        <begin position="160"/>
        <end position="653"/>
    </location>
</feature>
<dbReference type="PANTHER" id="PTHR22589">
    <property type="entry name" value="CARNITINE O-ACYLTRANSFERASE"/>
    <property type="match status" value="1"/>
</dbReference>
<evidence type="ECO:0000256" key="4">
    <source>
        <dbReference type="ARBA" id="ARBA00013243"/>
    </source>
</evidence>
<dbReference type="Pfam" id="PF00755">
    <property type="entry name" value="Carn_acyltransf"/>
    <property type="match status" value="2"/>
</dbReference>
<feature type="domain" description="Carnitine O-palmitoyltransferase N-terminal" evidence="19">
    <location>
        <begin position="1"/>
        <end position="47"/>
    </location>
</feature>
<evidence type="ECO:0000256" key="15">
    <source>
        <dbReference type="PIRSR" id="PIRSR600542-1"/>
    </source>
</evidence>
<dbReference type="InterPro" id="IPR023213">
    <property type="entry name" value="CAT-like_dom_sf"/>
</dbReference>
<reference evidence="20" key="2">
    <citation type="submission" date="2025-08" db="UniProtKB">
        <authorList>
            <consortium name="Ensembl"/>
        </authorList>
    </citation>
    <scope>IDENTIFICATION</scope>
</reference>
<reference evidence="20" key="1">
    <citation type="submission" date="2023-05" db="EMBL/GenBank/DDBJ databases">
        <title>High-quality long-read genome of Scophthalmus maximus.</title>
        <authorList>
            <person name="Lien S."/>
            <person name="Martinez P."/>
        </authorList>
    </citation>
    <scope>NUCLEOTIDE SEQUENCE [LARGE SCALE GENOMIC DNA]</scope>
</reference>
<dbReference type="AlphaFoldDB" id="A0A8D3CVG7"/>
<comment type="subcellular location">
    <subcellularLocation>
        <location evidence="1">Mitochondrion outer membrane</location>
        <topology evidence="1">Multi-pass membrane protein</topology>
    </subcellularLocation>
</comment>
<dbReference type="InterPro" id="IPR032476">
    <property type="entry name" value="CPT_N"/>
</dbReference>
<evidence type="ECO:0000256" key="13">
    <source>
        <dbReference type="ARBA" id="ARBA00023315"/>
    </source>
</evidence>
<evidence type="ECO:0000313" key="20">
    <source>
        <dbReference type="Ensembl" id="ENSSMAP00000051275.1"/>
    </source>
</evidence>
<evidence type="ECO:0000256" key="8">
    <source>
        <dbReference type="ARBA" id="ARBA00022832"/>
    </source>
</evidence>
<dbReference type="GO" id="GO:0009437">
    <property type="term" value="P:carnitine metabolic process"/>
    <property type="evidence" value="ECO:0007669"/>
    <property type="project" value="TreeGrafter"/>
</dbReference>
<dbReference type="GO" id="GO:0006635">
    <property type="term" value="P:fatty acid beta-oxidation"/>
    <property type="evidence" value="ECO:0007669"/>
    <property type="project" value="UniProtKB-UniPathway"/>
</dbReference>
<protein>
    <recommendedName>
        <fullName evidence="4">carnitine O-palmitoyltransferase</fullName>
        <ecNumber evidence="4">2.3.1.21</ecNumber>
    </recommendedName>
</protein>
<sequence length="712" mass="81616">MAEAHQAVAFQFTVTPDGIDLQLCHEALRQIYLSGLHSWKKRFIRFKNGVMTGVYPGSPGGFMVVVVSYMSYNKYQQLDPSLGLIANQRIVGGVLVGTGLWVTIIMIMRNVLKSLLSWHGWMNARHGSVSWSTRLWMVLVKVFSGRKPMLYSFQNSLPRLPVPSVKDTCSRYLESVRPLMDDVQFERMTGLTNDFEKNLGPRLQWYLKLKSWWTSNYVSDWWEEYIYLRGRGPIMVNSNYYAMDFLYVFPTSIQAARAGNAIHAIMLYRRKLDRAQVKPLMLLHTIPMCSAQYERMFNTSRVPGVDTDTLQHTNESKHIAVYHKGRFYKVWMFYDGRLLLPREIEQQMARILADNSEPGPGEEQLAALTAGERWVATPWANSRETYFSSGKNKQSLDAIEKAAFFVTLDDSEQRYEADNPVKSLDRYAKSLLHGKCYDRWFDKSFNLIVFKNGTMGLNAEHSWADAPIIGHLWEHVLSMDPIKLGYTEEGHCCGEPHPNLPGPLRLQWDIPAECQETIQSCLTLARSLADDVDCHIFPFANFGKGLIKKCRTSPDAFIQIALQLAHYRDKGKFCLTYEASMTRLFREGRTETVRSCTSETCAFVQERLNLLKLAAEKHQNMYRLAMTGKGIDRHLFCLYVVSKYLGEDSPFLKEVADDGYGVSYIIVGENLINFHISSKHSSPETDSHRFGSNIKQAMLEILDLFQLDKKTK</sequence>
<dbReference type="Gene3D" id="3.30.559.10">
    <property type="entry name" value="Chloramphenicol acetyltransferase-like domain"/>
    <property type="match status" value="2"/>
</dbReference>
<feature type="transmembrane region" description="Helical" evidence="17">
    <location>
        <begin position="90"/>
        <end position="112"/>
    </location>
</feature>
<evidence type="ECO:0000313" key="21">
    <source>
        <dbReference type="Proteomes" id="UP000694558"/>
    </source>
</evidence>
<evidence type="ECO:0000256" key="17">
    <source>
        <dbReference type="SAM" id="Phobius"/>
    </source>
</evidence>
<proteinExistence type="inferred from homology"/>